<evidence type="ECO:0000256" key="2">
    <source>
        <dbReference type="ARBA" id="ARBA00022679"/>
    </source>
</evidence>
<dbReference type="EC" id="2.4.-.-" evidence="4"/>
<dbReference type="EMBL" id="CP147846">
    <property type="protein sequence ID" value="WXG68509.1"/>
    <property type="molecule type" value="Genomic_DNA"/>
</dbReference>
<dbReference type="CDD" id="cd03801">
    <property type="entry name" value="GT4_PimA-like"/>
    <property type="match status" value="1"/>
</dbReference>
<dbReference type="PANTHER" id="PTHR12526:SF630">
    <property type="entry name" value="GLYCOSYLTRANSFERASE"/>
    <property type="match status" value="1"/>
</dbReference>
<organism evidence="4 5">
    <name type="scientific">Rhodococcus sovatensis</name>
    <dbReference type="NCBI Taxonomy" id="1805840"/>
    <lineage>
        <taxon>Bacteria</taxon>
        <taxon>Bacillati</taxon>
        <taxon>Actinomycetota</taxon>
        <taxon>Actinomycetes</taxon>
        <taxon>Mycobacteriales</taxon>
        <taxon>Nocardiaceae</taxon>
        <taxon>Rhodococcus</taxon>
    </lineage>
</organism>
<dbReference type="Pfam" id="PF13439">
    <property type="entry name" value="Glyco_transf_4"/>
    <property type="match status" value="1"/>
</dbReference>
<evidence type="ECO:0000313" key="4">
    <source>
        <dbReference type="EMBL" id="WXG68509.1"/>
    </source>
</evidence>
<gene>
    <name evidence="4" type="ORF">WDS16_25530</name>
</gene>
<dbReference type="Gene3D" id="3.40.50.2000">
    <property type="entry name" value="Glycogen Phosphorylase B"/>
    <property type="match status" value="2"/>
</dbReference>
<keyword evidence="5" id="KW-1185">Reference proteome</keyword>
<reference evidence="4 5" key="1">
    <citation type="submission" date="2024-03" db="EMBL/GenBank/DDBJ databases">
        <title>Natural products discovery in diverse microorganisms through a two-stage MS feature dereplication strategy.</title>
        <authorList>
            <person name="Zhang R."/>
        </authorList>
    </citation>
    <scope>NUCLEOTIDE SEQUENCE [LARGE SCALE GENOMIC DNA]</scope>
    <source>
        <strain evidence="4 5">18930</strain>
    </source>
</reference>
<dbReference type="Proteomes" id="UP001432000">
    <property type="component" value="Chromosome"/>
</dbReference>
<sequence>MSVLISHPSPDLYGSDLQLLETVEALVADGHTVRVVLPATGPLESRIVARGASVQIFDFPVSRKSLLSITGIPVYILKSVVAAFKIFRILRKIRPNVVYANTLTTPVWFLSELLAGTPVICHVHEAEQSNQRTVRYALLLPLTLCRTIIVNSRASREVIVTSLPRLEKRAKVVYNGIPHDDKKPPSAAPEGGHFRLALVGRLSPRKGTDIALEAVALLISQQYDVSITLYGDFYPGYEWFDADLRERAARPDLAGRVHFAGYVKDARAKLADADIVLVPSLAEPFGNVAVEAQLANRPLIASRVQGLSEIVTDGETGTLCQPGNAKELATAVSRLIDNWSSALRMAENSYSSAAERFGVERYQAQVLHEVSSLAVAPRRSSVLQIFDGRRS</sequence>
<dbReference type="Pfam" id="PF13692">
    <property type="entry name" value="Glyco_trans_1_4"/>
    <property type="match status" value="1"/>
</dbReference>
<dbReference type="InterPro" id="IPR028098">
    <property type="entry name" value="Glyco_trans_4-like_N"/>
</dbReference>
<dbReference type="PANTHER" id="PTHR12526">
    <property type="entry name" value="GLYCOSYLTRANSFERASE"/>
    <property type="match status" value="1"/>
</dbReference>
<keyword evidence="2 4" id="KW-0808">Transferase</keyword>
<feature type="domain" description="Glycosyltransferase subfamily 4-like N-terminal" evidence="3">
    <location>
        <begin position="19"/>
        <end position="180"/>
    </location>
</feature>
<protein>
    <submittedName>
        <fullName evidence="4">Glycosyltransferase family 4 protein</fullName>
        <ecNumber evidence="4">2.4.-.-</ecNumber>
    </submittedName>
</protein>
<accession>A0ABZ2PHS5</accession>
<dbReference type="SUPFAM" id="SSF53756">
    <property type="entry name" value="UDP-Glycosyltransferase/glycogen phosphorylase"/>
    <property type="match status" value="1"/>
</dbReference>
<proteinExistence type="predicted"/>
<name>A0ABZ2PHS5_9NOCA</name>
<dbReference type="RefSeq" id="WP_338888760.1">
    <property type="nucleotide sequence ID" value="NZ_CP147846.1"/>
</dbReference>
<evidence type="ECO:0000256" key="1">
    <source>
        <dbReference type="ARBA" id="ARBA00022676"/>
    </source>
</evidence>
<evidence type="ECO:0000259" key="3">
    <source>
        <dbReference type="Pfam" id="PF13439"/>
    </source>
</evidence>
<keyword evidence="1 4" id="KW-0328">Glycosyltransferase</keyword>
<dbReference type="GO" id="GO:0016757">
    <property type="term" value="F:glycosyltransferase activity"/>
    <property type="evidence" value="ECO:0007669"/>
    <property type="project" value="UniProtKB-KW"/>
</dbReference>
<evidence type="ECO:0000313" key="5">
    <source>
        <dbReference type="Proteomes" id="UP001432000"/>
    </source>
</evidence>